<dbReference type="AlphaFoldDB" id="A0A8S1SZS3"/>
<keyword evidence="2" id="KW-1185">Reference proteome</keyword>
<reference evidence="1" key="1">
    <citation type="submission" date="2021-01" db="EMBL/GenBank/DDBJ databases">
        <authorList>
            <consortium name="Genoscope - CEA"/>
            <person name="William W."/>
        </authorList>
    </citation>
    <scope>NUCLEOTIDE SEQUENCE</scope>
</reference>
<proteinExistence type="predicted"/>
<sequence>MKDNQKKIKYHQIKGKNKRIQRQIQKSQQSQYFQVEDNCLKNILYSSSEPIPRFNDYKLSRLQTILKNTQFQEKEVIIYIQIQNKQFYGLKFLPALLIEEKQNYLLFSDQLDYQYDCLELENDQWASTSILKGFPQYIKIRIQDYFPLKIFFNVGAFKCNIYFSFLTSQPSERNHQKHVVLKQQKIIVIKKPEEHKNYLFFSLLSDYSTSIKLKAWFQTSQYDRSYFLCYDGKEQLRMRSGYQNNNNTDDESFNTSKNNISSLNMQSIGKSLIHESVPPIKLFSDNRRINSVKQRCEQVSLKNKILLVQQKKLQLLSQNVISRYQRMLVQSYKQLHQQRMMKKYINQWIIALNFIKYVDILYAHFKINKILRCMNNSPKHYAQRWKQVNEKNTSLNLRVLMQTNLTLSIFSKQLTEKISRQISDLILITLNDTFFIKTQAQLQQSFINFYLKVKLIQEFYFAQRNKFYLQMEQMIQNIRQQSPQILISKQRMKRIMFLFYEKLCAKHKDEYKRFLELEVPNVTLLTSVFAIFSKPKLNIMKNQALLLQIIEQTQ</sequence>
<name>A0A8S1SZS3_PAROT</name>
<accession>A0A8S1SZS3</accession>
<dbReference type="Proteomes" id="UP000683925">
    <property type="component" value="Unassembled WGS sequence"/>
</dbReference>
<dbReference type="OrthoDB" id="306605at2759"/>
<evidence type="ECO:0000313" key="2">
    <source>
        <dbReference type="Proteomes" id="UP000683925"/>
    </source>
</evidence>
<gene>
    <name evidence="1" type="ORF">POCTA_138.1.T0150331</name>
</gene>
<dbReference type="EMBL" id="CAJJDP010000015">
    <property type="protein sequence ID" value="CAD8144002.1"/>
    <property type="molecule type" value="Genomic_DNA"/>
</dbReference>
<comment type="caution">
    <text evidence="1">The sequence shown here is derived from an EMBL/GenBank/DDBJ whole genome shotgun (WGS) entry which is preliminary data.</text>
</comment>
<organism evidence="1 2">
    <name type="scientific">Paramecium octaurelia</name>
    <dbReference type="NCBI Taxonomy" id="43137"/>
    <lineage>
        <taxon>Eukaryota</taxon>
        <taxon>Sar</taxon>
        <taxon>Alveolata</taxon>
        <taxon>Ciliophora</taxon>
        <taxon>Intramacronucleata</taxon>
        <taxon>Oligohymenophorea</taxon>
        <taxon>Peniculida</taxon>
        <taxon>Parameciidae</taxon>
        <taxon>Paramecium</taxon>
    </lineage>
</organism>
<evidence type="ECO:0000313" key="1">
    <source>
        <dbReference type="EMBL" id="CAD8144002.1"/>
    </source>
</evidence>
<protein>
    <submittedName>
        <fullName evidence="1">Uncharacterized protein</fullName>
    </submittedName>
</protein>
<dbReference type="OMA" id="DNRRINS"/>